<feature type="domain" description="CD-NTase-associated protein 12/Pycsar effector protein TIR" evidence="1">
    <location>
        <begin position="5"/>
        <end position="134"/>
    </location>
</feature>
<dbReference type="GO" id="GO:0050135">
    <property type="term" value="F:NADP+ nucleosidase activity"/>
    <property type="evidence" value="ECO:0007669"/>
    <property type="project" value="InterPro"/>
</dbReference>
<dbReference type="AlphaFoldDB" id="A0A4Y6URI9"/>
<dbReference type="Pfam" id="PF10137">
    <property type="entry name" value="CAP12-PCTIR_TIR"/>
    <property type="match status" value="1"/>
</dbReference>
<name>A0A4Y6URI9_SACBS</name>
<evidence type="ECO:0000259" key="1">
    <source>
        <dbReference type="Pfam" id="PF10137"/>
    </source>
</evidence>
<organism evidence="2 3">
    <name type="scientific">Saccharibacillus brassicae</name>
    <dbReference type="NCBI Taxonomy" id="2583377"/>
    <lineage>
        <taxon>Bacteria</taxon>
        <taxon>Bacillati</taxon>
        <taxon>Bacillota</taxon>
        <taxon>Bacilli</taxon>
        <taxon>Bacillales</taxon>
        <taxon>Paenibacillaceae</taxon>
        <taxon>Saccharibacillus</taxon>
    </lineage>
</organism>
<reference evidence="2 3" key="1">
    <citation type="submission" date="2019-06" db="EMBL/GenBank/DDBJ databases">
        <title>Saccharibacillus brassicae sp. nov., an endophytic bacterium isolated from Chinese cabbage seeds (Brassica pekinensis).</title>
        <authorList>
            <person name="Jiang L."/>
            <person name="Lee J."/>
            <person name="Kim S.W."/>
        </authorList>
    </citation>
    <scope>NUCLEOTIDE SEQUENCE [LARGE SCALE GENOMIC DNA]</scope>
    <source>
        <strain evidence="3">KCTC 43072 / ATSA2</strain>
    </source>
</reference>
<dbReference type="Proteomes" id="UP000316968">
    <property type="component" value="Chromosome"/>
</dbReference>
<sequence>MEKPRLFIGSARESMSYVTAMQEQLSYNFEVTPWTAGAFGAMEYTMESLQRQLDEHDYGAFVFSPDDLVQHRGQLVLAARDNTLFELGLFWGKLGRERVFCLIPDSVPKQVEGREIDGFHLPSDMEGLNVLRYEVRTERRNDQAAVNVACGKIIAVGKEFGRVQRVEQQLEEVVALSEVKDQLISFLTDLMGPEILHNRYESLYLAIRNAYRLDVLPGFSISQGAIWKVKHNEIFQVAGDAGKGRTYSLQYNEGKDEQEWARVVECHNTKAVQFNYHARIALKNVYLLCYPLSNRMVISLHLRGREDVSQADFARLTELNEELMGTVDYLYGGDEV</sequence>
<dbReference type="KEGG" id="saca:FFV09_01575"/>
<dbReference type="RefSeq" id="WP_141446053.1">
    <property type="nucleotide sequence ID" value="NZ_CP041217.1"/>
</dbReference>
<dbReference type="InterPro" id="IPR019302">
    <property type="entry name" value="CAP12/PCTIR_TIR_dom"/>
</dbReference>
<evidence type="ECO:0000313" key="3">
    <source>
        <dbReference type="Proteomes" id="UP000316968"/>
    </source>
</evidence>
<gene>
    <name evidence="2" type="ORF">FFV09_01575</name>
</gene>
<keyword evidence="3" id="KW-1185">Reference proteome</keyword>
<proteinExistence type="predicted"/>
<dbReference type="EMBL" id="CP041217">
    <property type="protein sequence ID" value="QDH19664.1"/>
    <property type="molecule type" value="Genomic_DNA"/>
</dbReference>
<accession>A0A4Y6URI9</accession>
<dbReference type="OrthoDB" id="5497289at2"/>
<protein>
    <submittedName>
        <fullName evidence="2">Nucleotide-binding-like protein</fullName>
    </submittedName>
</protein>
<evidence type="ECO:0000313" key="2">
    <source>
        <dbReference type="EMBL" id="QDH19664.1"/>
    </source>
</evidence>